<evidence type="ECO:0008006" key="3">
    <source>
        <dbReference type="Google" id="ProtNLM"/>
    </source>
</evidence>
<dbReference type="PANTHER" id="PTHR33067:SF31">
    <property type="entry name" value="RNA-DIRECTED DNA POLYMERASE"/>
    <property type="match status" value="1"/>
</dbReference>
<dbReference type="Gene3D" id="2.40.70.10">
    <property type="entry name" value="Acid Proteases"/>
    <property type="match status" value="1"/>
</dbReference>
<evidence type="ECO:0000313" key="1">
    <source>
        <dbReference type="EMBL" id="KAL2542450.1"/>
    </source>
</evidence>
<name>A0ABD1W1T2_9LAMI</name>
<sequence length="219" mass="24554">MAETSSNWPADRGVAKRVAGMHEVDVISALSVQMAAMEKKMMDTIARNHTVHAIQMLTLEYAPPAKATPQVKAYVPPIPFSQRLEKHKLDKQFKKFLEVFKKLHINIPFAEALAQMPSYAKFMKDILSNKRKLEEHETMVLTEKCSAILQNKLPPKLKDLGNFTIVCTIGDINFNKALCGLGASINLMPSSVYRRLGLGEAKETTVSLQLADRSIKYPR</sequence>
<accession>A0ABD1W1T2</accession>
<protein>
    <recommendedName>
        <fullName evidence="3">Reverse transcriptase domain-containing protein</fullName>
    </recommendedName>
</protein>
<proteinExistence type="predicted"/>
<gene>
    <name evidence="1" type="ORF">Adt_03428</name>
</gene>
<dbReference type="AlphaFoldDB" id="A0ABD1W1T2"/>
<dbReference type="EMBL" id="JBFOLK010000001">
    <property type="protein sequence ID" value="KAL2542450.1"/>
    <property type="molecule type" value="Genomic_DNA"/>
</dbReference>
<dbReference type="Proteomes" id="UP001604336">
    <property type="component" value="Unassembled WGS sequence"/>
</dbReference>
<dbReference type="InterPro" id="IPR021109">
    <property type="entry name" value="Peptidase_aspartic_dom_sf"/>
</dbReference>
<comment type="caution">
    <text evidence="1">The sequence shown here is derived from an EMBL/GenBank/DDBJ whole genome shotgun (WGS) entry which is preliminary data.</text>
</comment>
<dbReference type="PANTHER" id="PTHR33067">
    <property type="entry name" value="RNA-DIRECTED DNA POLYMERASE-RELATED"/>
    <property type="match status" value="1"/>
</dbReference>
<keyword evidence="2" id="KW-1185">Reference proteome</keyword>
<organism evidence="1 2">
    <name type="scientific">Abeliophyllum distichum</name>
    <dbReference type="NCBI Taxonomy" id="126358"/>
    <lineage>
        <taxon>Eukaryota</taxon>
        <taxon>Viridiplantae</taxon>
        <taxon>Streptophyta</taxon>
        <taxon>Embryophyta</taxon>
        <taxon>Tracheophyta</taxon>
        <taxon>Spermatophyta</taxon>
        <taxon>Magnoliopsida</taxon>
        <taxon>eudicotyledons</taxon>
        <taxon>Gunneridae</taxon>
        <taxon>Pentapetalae</taxon>
        <taxon>asterids</taxon>
        <taxon>lamiids</taxon>
        <taxon>Lamiales</taxon>
        <taxon>Oleaceae</taxon>
        <taxon>Forsythieae</taxon>
        <taxon>Abeliophyllum</taxon>
    </lineage>
</organism>
<reference evidence="2" key="1">
    <citation type="submission" date="2024-07" db="EMBL/GenBank/DDBJ databases">
        <title>Two chromosome-level genome assemblies of Korean endemic species Abeliophyllum distichum and Forsythia ovata (Oleaceae).</title>
        <authorList>
            <person name="Jang H."/>
        </authorList>
    </citation>
    <scope>NUCLEOTIDE SEQUENCE [LARGE SCALE GENOMIC DNA]</scope>
</reference>
<evidence type="ECO:0000313" key="2">
    <source>
        <dbReference type="Proteomes" id="UP001604336"/>
    </source>
</evidence>